<gene>
    <name evidence="3" type="ORF">NYM_LOCUS29722</name>
</gene>
<keyword evidence="1" id="KW-0943">RNA-mediated gene silencing</keyword>
<protein>
    <recommendedName>
        <fullName evidence="1">RNA-dependent RNA polymerase</fullName>
        <ecNumber evidence="1">2.7.7.48</ecNumber>
    </recommendedName>
</protein>
<dbReference type="Pfam" id="PF05183">
    <property type="entry name" value="RdRP"/>
    <property type="match status" value="1"/>
</dbReference>
<dbReference type="EMBL" id="LR722051">
    <property type="protein sequence ID" value="VVW87168.1"/>
    <property type="molecule type" value="Genomic_DNA"/>
</dbReference>
<comment type="catalytic activity">
    <reaction evidence="1">
        <text>RNA(n) + a ribonucleoside 5'-triphosphate = RNA(n+1) + diphosphate</text>
        <dbReference type="Rhea" id="RHEA:21248"/>
        <dbReference type="Rhea" id="RHEA-COMP:14527"/>
        <dbReference type="Rhea" id="RHEA-COMP:17342"/>
        <dbReference type="ChEBI" id="CHEBI:33019"/>
        <dbReference type="ChEBI" id="CHEBI:61557"/>
        <dbReference type="ChEBI" id="CHEBI:140395"/>
        <dbReference type="EC" id="2.7.7.48"/>
    </reaction>
</comment>
<dbReference type="PANTHER" id="PTHR23079">
    <property type="entry name" value="RNA-DEPENDENT RNA POLYMERASE"/>
    <property type="match status" value="1"/>
</dbReference>
<organism evidence="3">
    <name type="scientific">Nymphaea colorata</name>
    <name type="common">pocket water lily</name>
    <dbReference type="NCBI Taxonomy" id="210225"/>
    <lineage>
        <taxon>Eukaryota</taxon>
        <taxon>Viridiplantae</taxon>
        <taxon>Streptophyta</taxon>
        <taxon>Embryophyta</taxon>
        <taxon>Tracheophyta</taxon>
        <taxon>Spermatophyta</taxon>
        <taxon>Magnoliopsida</taxon>
        <taxon>Nymphaeales</taxon>
        <taxon>Nymphaeaceae</taxon>
        <taxon>Nymphaea</taxon>
    </lineage>
</organism>
<keyword evidence="1" id="KW-0696">RNA-directed RNA polymerase</keyword>
<keyword evidence="1" id="KW-0548">Nucleotidyltransferase</keyword>
<comment type="similarity">
    <text evidence="1">Belongs to the RdRP family.</text>
</comment>
<evidence type="ECO:0000259" key="2">
    <source>
        <dbReference type="Pfam" id="PF05183"/>
    </source>
</evidence>
<dbReference type="GO" id="GO:0031380">
    <property type="term" value="C:nuclear RNA-directed RNA polymerase complex"/>
    <property type="evidence" value="ECO:0007669"/>
    <property type="project" value="TreeGrafter"/>
</dbReference>
<feature type="domain" description="RDRP core" evidence="2">
    <location>
        <begin position="3"/>
        <end position="59"/>
    </location>
</feature>
<dbReference type="InterPro" id="IPR057596">
    <property type="entry name" value="RDRP_core"/>
</dbReference>
<sequence>MYEEMLHFFVEYLNYEKLGQIDNSHLVHADRSPFYAKAKECVELAIAHGKAVDFPKSGFCP</sequence>
<dbReference type="EC" id="2.7.7.48" evidence="1"/>
<dbReference type="AlphaFoldDB" id="A0A5K1HJD4"/>
<evidence type="ECO:0000313" key="3">
    <source>
        <dbReference type="EMBL" id="VVW87168.1"/>
    </source>
</evidence>
<reference evidence="3" key="1">
    <citation type="submission" date="2019-09" db="EMBL/GenBank/DDBJ databases">
        <authorList>
            <person name="Zhang L."/>
        </authorList>
    </citation>
    <scope>NUCLEOTIDE SEQUENCE</scope>
</reference>
<accession>A0A5K1HJD4</accession>
<dbReference type="GO" id="GO:0003723">
    <property type="term" value="F:RNA binding"/>
    <property type="evidence" value="ECO:0007669"/>
    <property type="project" value="UniProtKB-KW"/>
</dbReference>
<dbReference type="GO" id="GO:0003968">
    <property type="term" value="F:RNA-directed RNA polymerase activity"/>
    <property type="evidence" value="ECO:0007669"/>
    <property type="project" value="UniProtKB-KW"/>
</dbReference>
<evidence type="ECO:0000256" key="1">
    <source>
        <dbReference type="RuleBase" id="RU363098"/>
    </source>
</evidence>
<comment type="function">
    <text evidence="1">Probably involved in the RNA silencing pathway and required for the generation of small interfering RNAs (siRNAs).</text>
</comment>
<dbReference type="InterPro" id="IPR007855">
    <property type="entry name" value="RDRP"/>
</dbReference>
<dbReference type="PANTHER" id="PTHR23079:SF55">
    <property type="entry name" value="RNA-DIRECTED RNA POLYMERASE"/>
    <property type="match status" value="1"/>
</dbReference>
<proteinExistence type="inferred from homology"/>
<keyword evidence="1" id="KW-0808">Transferase</keyword>
<dbReference type="GO" id="GO:0030422">
    <property type="term" value="P:siRNA processing"/>
    <property type="evidence" value="ECO:0007669"/>
    <property type="project" value="TreeGrafter"/>
</dbReference>
<keyword evidence="1" id="KW-0694">RNA-binding</keyword>
<name>A0A5K1HJD4_9MAGN</name>